<feature type="region of interest" description="Disordered" evidence="1">
    <location>
        <begin position="139"/>
        <end position="170"/>
    </location>
</feature>
<dbReference type="InterPro" id="IPR052603">
    <property type="entry name" value="EFCB6"/>
</dbReference>
<evidence type="ECO:0000259" key="2">
    <source>
        <dbReference type="PROSITE" id="PS50222"/>
    </source>
</evidence>
<dbReference type="PANTHER" id="PTHR20875:SF0">
    <property type="entry name" value="GH12158P"/>
    <property type="match status" value="1"/>
</dbReference>
<evidence type="ECO:0000313" key="4">
    <source>
        <dbReference type="RefSeq" id="XP_014675972.1"/>
    </source>
</evidence>
<accession>A0ABM1EUV1</accession>
<dbReference type="InterPro" id="IPR002048">
    <property type="entry name" value="EF_hand_dom"/>
</dbReference>
<dbReference type="InterPro" id="IPR011992">
    <property type="entry name" value="EF-hand-dom_pair"/>
</dbReference>
<dbReference type="GeneID" id="106815950"/>
<organism evidence="3 4">
    <name type="scientific">Priapulus caudatus</name>
    <name type="common">Priapulid worm</name>
    <dbReference type="NCBI Taxonomy" id="37621"/>
    <lineage>
        <taxon>Eukaryota</taxon>
        <taxon>Metazoa</taxon>
        <taxon>Ecdysozoa</taxon>
        <taxon>Scalidophora</taxon>
        <taxon>Priapulida</taxon>
        <taxon>Priapulimorpha</taxon>
        <taxon>Priapulimorphida</taxon>
        <taxon>Priapulidae</taxon>
        <taxon>Priapulus</taxon>
    </lineage>
</organism>
<feature type="compositionally biased region" description="Basic and acidic residues" evidence="1">
    <location>
        <begin position="161"/>
        <end position="170"/>
    </location>
</feature>
<name>A0ABM1EUV1_PRICU</name>
<dbReference type="PROSITE" id="PS50222">
    <property type="entry name" value="EF_HAND_2"/>
    <property type="match status" value="1"/>
</dbReference>
<reference evidence="4" key="1">
    <citation type="submission" date="2025-08" db="UniProtKB">
        <authorList>
            <consortium name="RefSeq"/>
        </authorList>
    </citation>
    <scope>IDENTIFICATION</scope>
</reference>
<dbReference type="SUPFAM" id="SSF47473">
    <property type="entry name" value="EF-hand"/>
    <property type="match status" value="2"/>
</dbReference>
<dbReference type="Proteomes" id="UP000695022">
    <property type="component" value="Unplaced"/>
</dbReference>
<dbReference type="RefSeq" id="XP_014675972.1">
    <property type="nucleotide sequence ID" value="XM_014820486.1"/>
</dbReference>
<evidence type="ECO:0000256" key="1">
    <source>
        <dbReference type="SAM" id="MobiDB-lite"/>
    </source>
</evidence>
<proteinExistence type="predicted"/>
<feature type="domain" description="EF-hand" evidence="2">
    <location>
        <begin position="213"/>
        <end position="240"/>
    </location>
</feature>
<gene>
    <name evidence="4" type="primary">LOC106815950</name>
</gene>
<sequence>FQHFSKSEDAAPPRAAARDPRSPLVTQIRALAAAERAPAPPGVDYDALVAAIRRHVLVSRRRVCEYFQDFDPLRSASISTNHFRRGLSALGLSALGKLNMNDAEFECLARHYRDPRRPSNVLWTNFVSDIECVFTEQQQEKTPSLRAPRQEVHQTPAAAGKETEAAAGEKVEKEAMEEEDWCGGDAGTRACYDAAMRHMREKSQQRRILTKPCFQDFDRHNNGHVTRAQFQQCMTYLMLAAGETEMAAIEAKFSDDVGFNYVAFLKVRECALDLDLCEGQGKHRCSYLYLLLRRYESANPDYVDYLRYHAQVNTGVLTCTFHRAGKHRCSYLYLLPCRYESANPDYVDYLRFSDDVESIFVTKGLEKNPQLKPQRFRPPVAADGNKLSGDKEALLTMCMKRLAEKVRKRRMQLFPLFEDYDCVHNGTVSRSQFRRVLSELDLGALVSEREFLLIFEKFEVKVGGKVDSNYIAFCDMIYELAQFERWRP</sequence>
<dbReference type="Gene3D" id="1.10.238.10">
    <property type="entry name" value="EF-hand"/>
    <property type="match status" value="2"/>
</dbReference>
<protein>
    <submittedName>
        <fullName evidence="4">Uncharacterized protein LOC106815950</fullName>
    </submittedName>
</protein>
<evidence type="ECO:0000313" key="3">
    <source>
        <dbReference type="Proteomes" id="UP000695022"/>
    </source>
</evidence>
<feature type="non-terminal residue" evidence="4">
    <location>
        <position position="1"/>
    </location>
</feature>
<feature type="compositionally biased region" description="Basic and acidic residues" evidence="1">
    <location>
        <begin position="1"/>
        <end position="21"/>
    </location>
</feature>
<keyword evidence="3" id="KW-1185">Reference proteome</keyword>
<feature type="region of interest" description="Disordered" evidence="1">
    <location>
        <begin position="1"/>
        <end position="22"/>
    </location>
</feature>
<dbReference type="PANTHER" id="PTHR20875">
    <property type="entry name" value="EF-HAND CALCIUM-BINDING DOMAIN-CONTAINING PROTEIN 6-RELATED"/>
    <property type="match status" value="1"/>
</dbReference>